<dbReference type="SMART" id="SM00091">
    <property type="entry name" value="PAS"/>
    <property type="match status" value="3"/>
</dbReference>
<keyword evidence="5" id="KW-0418">Kinase</keyword>
<dbReference type="InterPro" id="IPR052162">
    <property type="entry name" value="Sensor_kinase/Photoreceptor"/>
</dbReference>
<organism evidence="9 10">
    <name type="scientific">Sandarakinorhabdus fusca</name>
    <dbReference type="NCBI Taxonomy" id="1439888"/>
    <lineage>
        <taxon>Bacteria</taxon>
        <taxon>Pseudomonadati</taxon>
        <taxon>Pseudomonadota</taxon>
        <taxon>Alphaproteobacteria</taxon>
        <taxon>Sphingomonadales</taxon>
        <taxon>Sphingosinicellaceae</taxon>
        <taxon>Sandarakinorhabdus</taxon>
    </lineage>
</organism>
<dbReference type="Gene3D" id="3.30.565.10">
    <property type="entry name" value="Histidine kinase-like ATPase, C-terminal domain"/>
    <property type="match status" value="1"/>
</dbReference>
<accession>A0A7C9GNA4</accession>
<dbReference type="InterPro" id="IPR004358">
    <property type="entry name" value="Sig_transdc_His_kin-like_C"/>
</dbReference>
<dbReference type="AlphaFoldDB" id="A0A7C9GNA4"/>
<dbReference type="InterPro" id="IPR005467">
    <property type="entry name" value="His_kinase_dom"/>
</dbReference>
<evidence type="ECO:0000259" key="6">
    <source>
        <dbReference type="PROSITE" id="PS50109"/>
    </source>
</evidence>
<dbReference type="InterPro" id="IPR013655">
    <property type="entry name" value="PAS_fold_3"/>
</dbReference>
<keyword evidence="3" id="KW-0597">Phosphoprotein</keyword>
<evidence type="ECO:0000256" key="4">
    <source>
        <dbReference type="ARBA" id="ARBA00022679"/>
    </source>
</evidence>
<reference evidence="9 10" key="1">
    <citation type="submission" date="2019-09" db="EMBL/GenBank/DDBJ databases">
        <title>Polymorphobacter sp. isolated from a lake in China.</title>
        <authorList>
            <person name="Liu Z."/>
        </authorList>
    </citation>
    <scope>NUCLEOTIDE SEQUENCE [LARGE SCALE GENOMIC DNA]</scope>
    <source>
        <strain evidence="9 10">D40P</strain>
    </source>
</reference>
<keyword evidence="10" id="KW-1185">Reference proteome</keyword>
<dbReference type="FunFam" id="3.30.450.20:FF:000099">
    <property type="entry name" value="Sensory box sensor histidine kinase"/>
    <property type="match status" value="2"/>
</dbReference>
<dbReference type="InterPro" id="IPR001610">
    <property type="entry name" value="PAC"/>
</dbReference>
<gene>
    <name evidence="9" type="ORF">F3168_00635</name>
</gene>
<dbReference type="SUPFAM" id="SSF55785">
    <property type="entry name" value="PYP-like sensor domain (PAS domain)"/>
    <property type="match status" value="3"/>
</dbReference>
<dbReference type="InterPro" id="IPR000014">
    <property type="entry name" value="PAS"/>
</dbReference>
<comment type="catalytic activity">
    <reaction evidence="1">
        <text>ATP + protein L-histidine = ADP + protein N-phospho-L-histidine.</text>
        <dbReference type="EC" id="2.7.13.3"/>
    </reaction>
</comment>
<sequence length="819" mass="89645">MTDTMPGGFSGGSDLLAGSGEMARFFRSFDWASHPLGPPQAWPDGLRTTVRIMLTTRHPMYIFWGSDHIGLYNDAYRAIIGDERHRSTFGMPGKQAWAETWHVIGPQIDYVMRGEGGTWHEDQRIPILRDGVLKEIFWTYSYGPIEDATTVSGVGGVLVICADTTRRVQQQRRISSERDRLHQLFEQAPGFMCIMRGPDHVFEIANRAYTDLLGKPALLGLAVRDAIPEAIDQSFVALLDQVYATGRAYVGSSQRLLVSRGEGTLPDERYLDFVYAPLVDETGATTGIFCQGTDVTDRLIAERAISESEARFRNMADHAPVMMWVTDPAGALIYLNRLWYQMTGATPETALGAGWRHVVHPDDLARVDAAFRDANAAEADYRLEFRLRMADGRYRWVLNAASPRFAESGAYLGFVGSIIDIDDRREAEQRTQVSESRFRAAIGAIQGVLWTNNAAGEMTGEQQGWSALTGQSPAEYAGFGWSDAVHPDDAAATVVAWQDAVARRRIFAHEHRVRRFDGEWRMFSVRAVPILDPAGAIVEWVGIHTDISQQRAAETALQALNDALEQRVAGEVAERIRVEGVLRQTQKMDALGQLTGGIAHDFNNMLGVTSSAFSLLQRRLGSADPDINRLIEAGQGAVSNAAGLTQRLLAFARQQPLAPEIVNVNHLVSELRKLLLHSLGKGIACDCVLAPELWPTLVDPNQLENALLNLAVNARDAMPDGGRLLIETRNIGDAAALPADAAAGDHILICVTDTGIGMTEAVRTKVFEPFFTTKPVGVGTGLGLSQVYGFVKQSGGSIDITSAPGEGTRIDLFLPRADP</sequence>
<dbReference type="InterPro" id="IPR003594">
    <property type="entry name" value="HATPase_dom"/>
</dbReference>
<feature type="domain" description="PAC" evidence="8">
    <location>
        <begin position="381"/>
        <end position="433"/>
    </location>
</feature>
<dbReference type="EMBL" id="WIOL01000001">
    <property type="protein sequence ID" value="MQT15770.1"/>
    <property type="molecule type" value="Genomic_DNA"/>
</dbReference>
<dbReference type="RefSeq" id="WP_152576239.1">
    <property type="nucleotide sequence ID" value="NZ_JAATJI010000001.1"/>
</dbReference>
<dbReference type="GO" id="GO:0000155">
    <property type="term" value="F:phosphorelay sensor kinase activity"/>
    <property type="evidence" value="ECO:0007669"/>
    <property type="project" value="InterPro"/>
</dbReference>
<dbReference type="InterPro" id="IPR036097">
    <property type="entry name" value="HisK_dim/P_sf"/>
</dbReference>
<dbReference type="PRINTS" id="PR00344">
    <property type="entry name" value="BCTRLSENSOR"/>
</dbReference>
<dbReference type="Proteomes" id="UP000481327">
    <property type="component" value="Unassembled WGS sequence"/>
</dbReference>
<dbReference type="PROSITE" id="PS50112">
    <property type="entry name" value="PAS"/>
    <property type="match status" value="1"/>
</dbReference>
<dbReference type="PANTHER" id="PTHR43304">
    <property type="entry name" value="PHYTOCHROME-LIKE PROTEIN CPH1"/>
    <property type="match status" value="1"/>
</dbReference>
<dbReference type="SMART" id="SM00086">
    <property type="entry name" value="PAC"/>
    <property type="match status" value="3"/>
</dbReference>
<evidence type="ECO:0000259" key="7">
    <source>
        <dbReference type="PROSITE" id="PS50112"/>
    </source>
</evidence>
<protein>
    <recommendedName>
        <fullName evidence="2">histidine kinase</fullName>
        <ecNumber evidence="2">2.7.13.3</ecNumber>
    </recommendedName>
</protein>
<evidence type="ECO:0000256" key="1">
    <source>
        <dbReference type="ARBA" id="ARBA00000085"/>
    </source>
</evidence>
<dbReference type="SUPFAM" id="SSF55874">
    <property type="entry name" value="ATPase domain of HSP90 chaperone/DNA topoisomerase II/histidine kinase"/>
    <property type="match status" value="1"/>
</dbReference>
<dbReference type="OrthoDB" id="9796100at2"/>
<evidence type="ECO:0000256" key="5">
    <source>
        <dbReference type="ARBA" id="ARBA00022777"/>
    </source>
</evidence>
<evidence type="ECO:0000313" key="9">
    <source>
        <dbReference type="EMBL" id="MQT15770.1"/>
    </source>
</evidence>
<evidence type="ECO:0000259" key="8">
    <source>
        <dbReference type="PROSITE" id="PS50113"/>
    </source>
</evidence>
<dbReference type="Pfam" id="PF08447">
    <property type="entry name" value="PAS_3"/>
    <property type="match status" value="2"/>
</dbReference>
<dbReference type="Gene3D" id="1.10.287.130">
    <property type="match status" value="1"/>
</dbReference>
<evidence type="ECO:0000313" key="10">
    <source>
        <dbReference type="Proteomes" id="UP000481327"/>
    </source>
</evidence>
<dbReference type="NCBIfam" id="TIGR00229">
    <property type="entry name" value="sensory_box"/>
    <property type="match status" value="2"/>
</dbReference>
<dbReference type="PROSITE" id="PS50113">
    <property type="entry name" value="PAC"/>
    <property type="match status" value="2"/>
</dbReference>
<dbReference type="Gene3D" id="3.30.450.20">
    <property type="entry name" value="PAS domain"/>
    <property type="match status" value="4"/>
</dbReference>
<dbReference type="PROSITE" id="PS50109">
    <property type="entry name" value="HIS_KIN"/>
    <property type="match status" value="1"/>
</dbReference>
<name>A0A7C9GNA4_9SPHN</name>
<dbReference type="InterPro" id="IPR035965">
    <property type="entry name" value="PAS-like_dom_sf"/>
</dbReference>
<dbReference type="InterPro" id="IPR013656">
    <property type="entry name" value="PAS_4"/>
</dbReference>
<dbReference type="PANTHER" id="PTHR43304:SF1">
    <property type="entry name" value="PAC DOMAIN-CONTAINING PROTEIN"/>
    <property type="match status" value="1"/>
</dbReference>
<dbReference type="InterPro" id="IPR036890">
    <property type="entry name" value="HATPase_C_sf"/>
</dbReference>
<dbReference type="SMART" id="SM00387">
    <property type="entry name" value="HATPase_c"/>
    <property type="match status" value="1"/>
</dbReference>
<keyword evidence="4" id="KW-0808">Transferase</keyword>
<dbReference type="SUPFAM" id="SSF47384">
    <property type="entry name" value="Homodimeric domain of signal transducing histidine kinase"/>
    <property type="match status" value="1"/>
</dbReference>
<evidence type="ECO:0000256" key="2">
    <source>
        <dbReference type="ARBA" id="ARBA00012438"/>
    </source>
</evidence>
<feature type="domain" description="PAC" evidence="8">
    <location>
        <begin position="507"/>
        <end position="559"/>
    </location>
</feature>
<dbReference type="Pfam" id="PF08448">
    <property type="entry name" value="PAS_4"/>
    <property type="match status" value="1"/>
</dbReference>
<proteinExistence type="predicted"/>
<dbReference type="Pfam" id="PF02518">
    <property type="entry name" value="HATPase_c"/>
    <property type="match status" value="1"/>
</dbReference>
<comment type="caution">
    <text evidence="9">The sequence shown here is derived from an EMBL/GenBank/DDBJ whole genome shotgun (WGS) entry which is preliminary data.</text>
</comment>
<dbReference type="InterPro" id="IPR000700">
    <property type="entry name" value="PAS-assoc_C"/>
</dbReference>
<evidence type="ECO:0000256" key="3">
    <source>
        <dbReference type="ARBA" id="ARBA00022553"/>
    </source>
</evidence>
<dbReference type="EC" id="2.7.13.3" evidence="2"/>
<dbReference type="CDD" id="cd00130">
    <property type="entry name" value="PAS"/>
    <property type="match status" value="2"/>
</dbReference>
<feature type="domain" description="Histidine kinase" evidence="6">
    <location>
        <begin position="597"/>
        <end position="818"/>
    </location>
</feature>
<feature type="domain" description="PAS" evidence="7">
    <location>
        <begin position="308"/>
        <end position="378"/>
    </location>
</feature>